<sequence>MIQRSSRPSKKPWPESLVVGASLLAKIANHDACTLDTRGVLRLFASKLAPTGIRLFLSP</sequence>
<comment type="caution">
    <text evidence="1">The sequence shown here is derived from an EMBL/GenBank/DDBJ whole genome shotgun (WGS) entry which is preliminary data.</text>
</comment>
<accession>A0A4Q7CWU0</accession>
<gene>
    <name evidence="1" type="ORF">EUX57_17655</name>
</gene>
<evidence type="ECO:0000313" key="2">
    <source>
        <dbReference type="Proteomes" id="UP000293369"/>
    </source>
</evidence>
<dbReference type="AlphaFoldDB" id="A0A4Q7CWU0"/>
<proteinExistence type="predicted"/>
<reference evidence="1 2" key="1">
    <citation type="submission" date="2019-02" db="EMBL/GenBank/DDBJ databases">
        <title>Pseudomonas spp from wheat grain.</title>
        <authorList>
            <person name="Cho G.-S."/>
            <person name="Franz C.M.A.P."/>
        </authorList>
    </citation>
    <scope>NUCLEOTIDE SEQUENCE [LARGE SCALE GENOMIC DNA]</scope>
    <source>
        <strain evidence="1 2">133NRW</strain>
    </source>
</reference>
<protein>
    <submittedName>
        <fullName evidence="1">Uncharacterized protein</fullName>
    </submittedName>
</protein>
<evidence type="ECO:0000313" key="1">
    <source>
        <dbReference type="EMBL" id="RZI30443.1"/>
    </source>
</evidence>
<organism evidence="1 2">
    <name type="scientific">Pseudomonas orientalis</name>
    <dbReference type="NCBI Taxonomy" id="76758"/>
    <lineage>
        <taxon>Bacteria</taxon>
        <taxon>Pseudomonadati</taxon>
        <taxon>Pseudomonadota</taxon>
        <taxon>Gammaproteobacteria</taxon>
        <taxon>Pseudomonadales</taxon>
        <taxon>Pseudomonadaceae</taxon>
        <taxon>Pseudomonas</taxon>
    </lineage>
</organism>
<name>A0A4Q7CWU0_9PSED</name>
<dbReference type="EMBL" id="SGFE01000035">
    <property type="protein sequence ID" value="RZI30443.1"/>
    <property type="molecule type" value="Genomic_DNA"/>
</dbReference>
<dbReference type="Proteomes" id="UP000293369">
    <property type="component" value="Unassembled WGS sequence"/>
</dbReference>